<evidence type="ECO:0000313" key="2">
    <source>
        <dbReference type="Proteomes" id="UP001386955"/>
    </source>
</evidence>
<dbReference type="Proteomes" id="UP001386955">
    <property type="component" value="Unassembled WGS sequence"/>
</dbReference>
<keyword evidence="2" id="KW-1185">Reference proteome</keyword>
<organism evidence="1 2">
    <name type="scientific">Psophocarpus tetragonolobus</name>
    <name type="common">Winged bean</name>
    <name type="synonym">Dolichos tetragonolobus</name>
    <dbReference type="NCBI Taxonomy" id="3891"/>
    <lineage>
        <taxon>Eukaryota</taxon>
        <taxon>Viridiplantae</taxon>
        <taxon>Streptophyta</taxon>
        <taxon>Embryophyta</taxon>
        <taxon>Tracheophyta</taxon>
        <taxon>Spermatophyta</taxon>
        <taxon>Magnoliopsida</taxon>
        <taxon>eudicotyledons</taxon>
        <taxon>Gunneridae</taxon>
        <taxon>Pentapetalae</taxon>
        <taxon>rosids</taxon>
        <taxon>fabids</taxon>
        <taxon>Fabales</taxon>
        <taxon>Fabaceae</taxon>
        <taxon>Papilionoideae</taxon>
        <taxon>50 kb inversion clade</taxon>
        <taxon>NPAAA clade</taxon>
        <taxon>indigoferoid/millettioid clade</taxon>
        <taxon>Phaseoleae</taxon>
        <taxon>Psophocarpus</taxon>
    </lineage>
</organism>
<comment type="caution">
    <text evidence="1">The sequence shown here is derived from an EMBL/GenBank/DDBJ whole genome shotgun (WGS) entry which is preliminary data.</text>
</comment>
<evidence type="ECO:0000313" key="1">
    <source>
        <dbReference type="EMBL" id="KAK7411260.1"/>
    </source>
</evidence>
<dbReference type="Pfam" id="PF05142">
    <property type="entry name" value="DUF702"/>
    <property type="match status" value="1"/>
</dbReference>
<reference evidence="1 2" key="1">
    <citation type="submission" date="2024-01" db="EMBL/GenBank/DDBJ databases">
        <title>The genomes of 5 underutilized Papilionoideae crops provide insights into root nodulation and disease resistanc.</title>
        <authorList>
            <person name="Jiang F."/>
        </authorList>
    </citation>
    <scope>NUCLEOTIDE SEQUENCE [LARGE SCALE GENOMIC DNA]</scope>
    <source>
        <strain evidence="1">DUOXIRENSHENG_FW03</strain>
        <tissue evidence="1">Leaves</tissue>
    </source>
</reference>
<gene>
    <name evidence="1" type="ORF">VNO78_02693</name>
</gene>
<dbReference type="AlphaFoldDB" id="A0AAN9TCI6"/>
<sequence length="83" mass="9504">MTIAIECAIRSGEDEIAYMVMVHISGHVFKAFLYDHDVDAKSDVPSVLDCNWETTEVERIMENVLLQWGFQLVFNLHLFAKTA</sequence>
<dbReference type="EMBL" id="JAYMYS010000001">
    <property type="protein sequence ID" value="KAK7411260.1"/>
    <property type="molecule type" value="Genomic_DNA"/>
</dbReference>
<protein>
    <submittedName>
        <fullName evidence="1">Uncharacterized protein</fullName>
    </submittedName>
</protein>
<name>A0AAN9TCI6_PSOTE</name>
<accession>A0AAN9TCI6</accession>
<proteinExistence type="predicted"/>